<dbReference type="InterPro" id="IPR055140">
    <property type="entry name" value="Thiolase_C_2"/>
</dbReference>
<dbReference type="EMBL" id="DTDH01000048">
    <property type="protein sequence ID" value="HGT98111.1"/>
    <property type="molecule type" value="Genomic_DNA"/>
</dbReference>
<proteinExistence type="predicted"/>
<accession>A0A7J3MX56</accession>
<dbReference type="SUPFAM" id="SSF53901">
    <property type="entry name" value="Thiolase-like"/>
    <property type="match status" value="1"/>
</dbReference>
<evidence type="ECO:0000313" key="4">
    <source>
        <dbReference type="EMBL" id="HFQ78215.1"/>
    </source>
</evidence>
<dbReference type="InterPro" id="IPR020616">
    <property type="entry name" value="Thiolase_N"/>
</dbReference>
<dbReference type="GO" id="GO:0016747">
    <property type="term" value="F:acyltransferase activity, transferring groups other than amino-acyl groups"/>
    <property type="evidence" value="ECO:0007669"/>
    <property type="project" value="InterPro"/>
</dbReference>
<reference evidence="5" key="1">
    <citation type="journal article" date="2020" name="mSystems">
        <title>Genome- and Community-Level Interaction Insights into Carbon Utilization and Element Cycling Functions of Hydrothermarchaeota in Hydrothermal Sediment.</title>
        <authorList>
            <person name="Zhou Z."/>
            <person name="Liu Y."/>
            <person name="Xu W."/>
            <person name="Pan J."/>
            <person name="Luo Z.H."/>
            <person name="Li M."/>
        </authorList>
    </citation>
    <scope>NUCLEOTIDE SEQUENCE [LARGE SCALE GENOMIC DNA]</scope>
    <source>
        <strain evidence="4">SpSt-629</strain>
        <strain evidence="5">SpSt-688</strain>
    </source>
</reference>
<comment type="caution">
    <text evidence="5">The sequence shown here is derived from an EMBL/GenBank/DDBJ whole genome shotgun (WGS) entry which is preliminary data.</text>
</comment>
<dbReference type="GO" id="GO:0008299">
    <property type="term" value="P:isoprenoid biosynthetic process"/>
    <property type="evidence" value="ECO:0007669"/>
    <property type="project" value="UniProtKB-KW"/>
</dbReference>
<dbReference type="AlphaFoldDB" id="A0A7J3MX56"/>
<evidence type="ECO:0000313" key="5">
    <source>
        <dbReference type="EMBL" id="HGT98111.1"/>
    </source>
</evidence>
<gene>
    <name evidence="4" type="ORF">ENT99_00740</name>
    <name evidence="5" type="ORF">ENU64_01605</name>
</gene>
<dbReference type="Pfam" id="PF22691">
    <property type="entry name" value="Thiolase_C_1"/>
    <property type="match status" value="1"/>
</dbReference>
<dbReference type="PANTHER" id="PTHR42870">
    <property type="entry name" value="ACETYL-COA C-ACETYLTRANSFERASE"/>
    <property type="match status" value="1"/>
</dbReference>
<dbReference type="PANTHER" id="PTHR42870:SF6">
    <property type="entry name" value="ACETYL-COA C-ACYLTRANSFERASE"/>
    <property type="match status" value="1"/>
</dbReference>
<dbReference type="NCBIfam" id="NF004720">
    <property type="entry name" value="PRK06064.1"/>
    <property type="match status" value="1"/>
</dbReference>
<evidence type="ECO:0000256" key="1">
    <source>
        <dbReference type="ARBA" id="ARBA00023229"/>
    </source>
</evidence>
<dbReference type="PIRSF" id="PIRSF000429">
    <property type="entry name" value="Ac-CoA_Ac_transf"/>
    <property type="match status" value="1"/>
</dbReference>
<protein>
    <submittedName>
        <fullName evidence="5">Thiolase domain-containing protein</fullName>
    </submittedName>
</protein>
<evidence type="ECO:0000259" key="3">
    <source>
        <dbReference type="Pfam" id="PF22691"/>
    </source>
</evidence>
<evidence type="ECO:0000259" key="2">
    <source>
        <dbReference type="Pfam" id="PF00108"/>
    </source>
</evidence>
<dbReference type="CDD" id="cd00829">
    <property type="entry name" value="SCP-x_thiolase"/>
    <property type="match status" value="1"/>
</dbReference>
<feature type="domain" description="Thiolase N-terminal" evidence="2">
    <location>
        <begin position="4"/>
        <end position="222"/>
    </location>
</feature>
<sequence length="383" mass="41121">MRKVYVVGVGMVKIDRHYDKGFAELIHEAFVKAYEDSKGIEPEGIVVGNMMSSSLYQQDSLAALATDAMGLRGKGGFKVEAACGSGGHAFVAGFSLVASGLYDAVAVIGVEKMSDYPTSRVTSALAQAADAEHEVVYGASFASLNALVMRMYMSKYEAKREDLALWPVRMHEHASYNPYAQLRNRIKVEDVLNSTIIADPIRLMDSSPIGDGAAVAILASEDIARKFNDTSIHVAGVGLGSDALDLSSRDDLLKPLSIIKAAEKAYRMAKVEPKDIDLAEIHDAFTITALLCIEGLGFSDWGWSWRFVKEGRFTKDDRPALNLSGGLKARGHPVGATGVYQIAEIVMQLRGDFPGLKASSAELGLALNTGGVGTLTSVVILKR</sequence>
<dbReference type="Pfam" id="PF00108">
    <property type="entry name" value="Thiolase_N"/>
    <property type="match status" value="1"/>
</dbReference>
<dbReference type="InterPro" id="IPR016039">
    <property type="entry name" value="Thiolase-like"/>
</dbReference>
<feature type="domain" description="Thiolase C-terminal" evidence="3">
    <location>
        <begin position="241"/>
        <end position="383"/>
    </location>
</feature>
<dbReference type="EMBL" id="DTAU01000015">
    <property type="protein sequence ID" value="HFQ78215.1"/>
    <property type="molecule type" value="Genomic_DNA"/>
</dbReference>
<organism evidence="5">
    <name type="scientific">Ignisphaera aggregans</name>
    <dbReference type="NCBI Taxonomy" id="334771"/>
    <lineage>
        <taxon>Archaea</taxon>
        <taxon>Thermoproteota</taxon>
        <taxon>Thermoprotei</taxon>
        <taxon>Desulfurococcales</taxon>
        <taxon>Desulfurococcaceae</taxon>
        <taxon>Ignisphaera</taxon>
    </lineage>
</organism>
<dbReference type="Gene3D" id="3.40.47.10">
    <property type="match status" value="1"/>
</dbReference>
<keyword evidence="1" id="KW-0414">Isoprene biosynthesis</keyword>
<dbReference type="InterPro" id="IPR002155">
    <property type="entry name" value="Thiolase"/>
</dbReference>
<name>A0A7J3MX56_9CREN</name>